<dbReference type="InterPro" id="IPR019399">
    <property type="entry name" value="Parkin_co-regulated_protein"/>
</dbReference>
<dbReference type="InterPro" id="IPR011989">
    <property type="entry name" value="ARM-like"/>
</dbReference>
<name>A0A7E4VCW8_PANRE</name>
<dbReference type="GO" id="GO:0030544">
    <property type="term" value="F:Hsp70 protein binding"/>
    <property type="evidence" value="ECO:0007669"/>
    <property type="project" value="TreeGrafter"/>
</dbReference>
<dbReference type="PANTHER" id="PTHR21207:SF2">
    <property type="entry name" value="PARKIN COREGULATED GENE PROTEIN"/>
    <property type="match status" value="1"/>
</dbReference>
<dbReference type="AlphaFoldDB" id="A0A7E4VCW8"/>
<dbReference type="Pfam" id="PF10274">
    <property type="entry name" value="ParcG"/>
    <property type="match status" value="1"/>
</dbReference>
<accession>A0A7E4VCW8</accession>
<dbReference type="Proteomes" id="UP000492821">
    <property type="component" value="Unassembled WGS sequence"/>
</dbReference>
<dbReference type="Gene3D" id="1.25.10.10">
    <property type="entry name" value="Leucine-rich Repeat Variant"/>
    <property type="match status" value="1"/>
</dbReference>
<organism evidence="1 2">
    <name type="scientific">Panagrellus redivivus</name>
    <name type="common">Microworm</name>
    <dbReference type="NCBI Taxonomy" id="6233"/>
    <lineage>
        <taxon>Eukaryota</taxon>
        <taxon>Metazoa</taxon>
        <taxon>Ecdysozoa</taxon>
        <taxon>Nematoda</taxon>
        <taxon>Chromadorea</taxon>
        <taxon>Rhabditida</taxon>
        <taxon>Tylenchina</taxon>
        <taxon>Panagrolaimomorpha</taxon>
        <taxon>Panagrolaimoidea</taxon>
        <taxon>Panagrolaimidae</taxon>
        <taxon>Panagrellus</taxon>
    </lineage>
</organism>
<reference evidence="1" key="1">
    <citation type="journal article" date="2013" name="Genetics">
        <title>The draft genome and transcriptome of Panagrellus redivivus are shaped by the harsh demands of a free-living lifestyle.</title>
        <authorList>
            <person name="Srinivasan J."/>
            <person name="Dillman A.R."/>
            <person name="Macchietto M.G."/>
            <person name="Heikkinen L."/>
            <person name="Lakso M."/>
            <person name="Fracchia K.M."/>
            <person name="Antoshechkin I."/>
            <person name="Mortazavi A."/>
            <person name="Wong G."/>
            <person name="Sternberg P.W."/>
        </authorList>
    </citation>
    <scope>NUCLEOTIDE SEQUENCE [LARGE SCALE GENOMIC DNA]</scope>
    <source>
        <strain evidence="1">MT8872</strain>
    </source>
</reference>
<reference evidence="2" key="2">
    <citation type="submission" date="2020-10" db="UniProtKB">
        <authorList>
            <consortium name="WormBaseParasite"/>
        </authorList>
    </citation>
    <scope>IDENTIFICATION</scope>
</reference>
<dbReference type="GO" id="GO:0051879">
    <property type="term" value="F:Hsp90 protein binding"/>
    <property type="evidence" value="ECO:0007669"/>
    <property type="project" value="TreeGrafter"/>
</dbReference>
<dbReference type="PANTHER" id="PTHR21207">
    <property type="entry name" value="PARKIN COREGULATED GENE PROTEIN PARK2 COREGULATED"/>
    <property type="match status" value="1"/>
</dbReference>
<sequence>MIAYDITRKCQQPRWRSVSPAYRVPVRRNNIVADNKRDQILYRKETPNLRKVPAFTIQTEQKHTRPFTPAKPKRRSCSIQLNDANKRFIGAYEDRRLPLRLVPGVGMRKTVEWQLDPNHLRVKDARELLKQLATGLHCDVEPYSTIALHAFRDMLTTAHAAQIVAEAMTDIVPHIRSALFSPSFAKRIEVLEILDTMASLNGCGQLLVPFYRQLLPPFRRNNRTSISTDISTTHRERYWSRVDKTLENLERTGGPTAFINIKYILPHYASVFT</sequence>
<keyword evidence="1" id="KW-1185">Reference proteome</keyword>
<protein>
    <submittedName>
        <fullName evidence="2">Parkin coregulated gene protein homolog</fullName>
    </submittedName>
</protein>
<evidence type="ECO:0000313" key="2">
    <source>
        <dbReference type="WBParaSite" id="Pan_g1950.t1"/>
    </source>
</evidence>
<dbReference type="WBParaSite" id="Pan_g1950.t1">
    <property type="protein sequence ID" value="Pan_g1950.t1"/>
    <property type="gene ID" value="Pan_g1950"/>
</dbReference>
<evidence type="ECO:0000313" key="1">
    <source>
        <dbReference type="Proteomes" id="UP000492821"/>
    </source>
</evidence>
<proteinExistence type="predicted"/>